<evidence type="ECO:0000256" key="2">
    <source>
        <dbReference type="ARBA" id="ARBA00022692"/>
    </source>
</evidence>
<dbReference type="EMBL" id="JAAVNE010000014">
    <property type="protein sequence ID" value="NKC31289.1"/>
    <property type="molecule type" value="Genomic_DNA"/>
</dbReference>
<dbReference type="Pfam" id="PF13564">
    <property type="entry name" value="DoxX_2"/>
    <property type="match status" value="1"/>
</dbReference>
<sequence length="122" mass="12932">MTGTMSRGLDWVLRGLLVVLFTIAGAMKLTAHPFELHGFAHFGYPLWFMYAIGAIEFAAGFALLQARLLMPAVAVLGVVLLGAVASHLRVGDPPAMALPAVVALAMLAGLAVLHRRRSRALA</sequence>
<keyword evidence="3 5" id="KW-1133">Transmembrane helix</keyword>
<dbReference type="InterPro" id="IPR032808">
    <property type="entry name" value="DoxX"/>
</dbReference>
<evidence type="ECO:0000256" key="4">
    <source>
        <dbReference type="ARBA" id="ARBA00023136"/>
    </source>
</evidence>
<dbReference type="Proteomes" id="UP000787635">
    <property type="component" value="Unassembled WGS sequence"/>
</dbReference>
<accession>A0ABX1E2A6</accession>
<protein>
    <submittedName>
        <fullName evidence="6">DoxX family protein</fullName>
    </submittedName>
</protein>
<feature type="transmembrane region" description="Helical" evidence="5">
    <location>
        <begin position="42"/>
        <end position="61"/>
    </location>
</feature>
<keyword evidence="4 5" id="KW-0472">Membrane</keyword>
<comment type="subcellular location">
    <subcellularLocation>
        <location evidence="1">Membrane</location>
        <topology evidence="1">Multi-pass membrane protein</topology>
    </subcellularLocation>
</comment>
<keyword evidence="2 5" id="KW-0812">Transmembrane</keyword>
<reference evidence="6 7" key="1">
    <citation type="submission" date="2020-03" db="EMBL/GenBank/DDBJ databases">
        <title>Roseomonas selenitidurans sp. nov. isolated from urban soil.</title>
        <authorList>
            <person name="Liu H."/>
        </authorList>
    </citation>
    <scope>NUCLEOTIDE SEQUENCE [LARGE SCALE GENOMIC DNA]</scope>
    <source>
        <strain evidence="6 7">BU-1</strain>
    </source>
</reference>
<organism evidence="6 7">
    <name type="scientific">Falsiroseomonas selenitidurans</name>
    <dbReference type="NCBI Taxonomy" id="2716335"/>
    <lineage>
        <taxon>Bacteria</taxon>
        <taxon>Pseudomonadati</taxon>
        <taxon>Pseudomonadota</taxon>
        <taxon>Alphaproteobacteria</taxon>
        <taxon>Acetobacterales</taxon>
        <taxon>Roseomonadaceae</taxon>
        <taxon>Falsiroseomonas</taxon>
    </lineage>
</organism>
<gene>
    <name evidence="6" type="ORF">HEQ75_10495</name>
</gene>
<evidence type="ECO:0000256" key="3">
    <source>
        <dbReference type="ARBA" id="ARBA00022989"/>
    </source>
</evidence>
<feature type="transmembrane region" description="Helical" evidence="5">
    <location>
        <begin position="68"/>
        <end position="88"/>
    </location>
</feature>
<evidence type="ECO:0000256" key="5">
    <source>
        <dbReference type="SAM" id="Phobius"/>
    </source>
</evidence>
<feature type="transmembrane region" description="Helical" evidence="5">
    <location>
        <begin position="12"/>
        <end position="30"/>
    </location>
</feature>
<evidence type="ECO:0000256" key="1">
    <source>
        <dbReference type="ARBA" id="ARBA00004141"/>
    </source>
</evidence>
<feature type="transmembrane region" description="Helical" evidence="5">
    <location>
        <begin position="94"/>
        <end position="113"/>
    </location>
</feature>
<keyword evidence="7" id="KW-1185">Reference proteome</keyword>
<evidence type="ECO:0000313" key="6">
    <source>
        <dbReference type="EMBL" id="NKC31289.1"/>
    </source>
</evidence>
<evidence type="ECO:0000313" key="7">
    <source>
        <dbReference type="Proteomes" id="UP000787635"/>
    </source>
</evidence>
<name>A0ABX1E2A6_9PROT</name>
<comment type="caution">
    <text evidence="6">The sequence shown here is derived from an EMBL/GenBank/DDBJ whole genome shotgun (WGS) entry which is preliminary data.</text>
</comment>
<dbReference type="RefSeq" id="WP_168030093.1">
    <property type="nucleotide sequence ID" value="NZ_JAAVNE010000014.1"/>
</dbReference>
<proteinExistence type="predicted"/>